<dbReference type="InterPro" id="IPR022742">
    <property type="entry name" value="Hydrolase_4"/>
</dbReference>
<feature type="active site" description="Charge relay system" evidence="4">
    <location>
        <position position="189"/>
    </location>
</feature>
<dbReference type="InterPro" id="IPR012020">
    <property type="entry name" value="ABHD4"/>
</dbReference>
<dbReference type="PIRSF" id="PIRSF005211">
    <property type="entry name" value="Ab_hydro_YheT"/>
    <property type="match status" value="1"/>
</dbReference>
<evidence type="ECO:0000313" key="7">
    <source>
        <dbReference type="Proteomes" id="UP000006222"/>
    </source>
</evidence>
<evidence type="ECO:0000256" key="1">
    <source>
        <dbReference type="ARBA" id="ARBA00010884"/>
    </source>
</evidence>
<evidence type="ECO:0000256" key="2">
    <source>
        <dbReference type="ARBA" id="ARBA00022487"/>
    </source>
</evidence>
<gene>
    <name evidence="6" type="ORF">RBWH47_00086</name>
</gene>
<dbReference type="EMBL" id="AFAR01000284">
    <property type="protein sequence ID" value="EGF24539.1"/>
    <property type="molecule type" value="Genomic_DNA"/>
</dbReference>
<feature type="active site" description="Charge relay system" evidence="4">
    <location>
        <position position="313"/>
    </location>
</feature>
<accession>F2B0I6</accession>
<dbReference type="AlphaFoldDB" id="F2B0I6"/>
<feature type="active site" description="Charge relay system" evidence="4">
    <location>
        <position position="342"/>
    </location>
</feature>
<dbReference type="PANTHER" id="PTHR10794">
    <property type="entry name" value="ABHYDROLASE DOMAIN-CONTAINING PROTEIN"/>
    <property type="match status" value="1"/>
</dbReference>
<comment type="caution">
    <text evidence="6">The sequence shown here is derived from an EMBL/GenBank/DDBJ whole genome shotgun (WGS) entry which is preliminary data.</text>
</comment>
<dbReference type="RefSeq" id="WP_007329396.1">
    <property type="nucleotide sequence ID" value="NZ_AFAR01000284.1"/>
</dbReference>
<sequence length="366" mass="41108">MILERNAAINHEIPIFEIETMPDDETNREHRVTVAADQIEGIDSFQPHPLCRGGWLQTISVKWLNPQLSLDTRPDAIGISVPDDHTPPDELSGYYFPATDKRGDKPLVTVFHGMGGHALSRYMRSLGQRLNTNGYDVLLWNHRGAGRSASKCARFHHPGLTADVCHLTEHLKAERPEWTRNGLACVAFSLGANLLLKYLAESGADSNFNAAVSVSAPLDMEVTSKNLRTGSNYAFDQYLLNKQRDELLRSSAELTDEERSTLKSVSSVWELDDQFTAQRFGYDGAKDYYAENSAFDSMQSIRTPTLLLHAKDDPVVVPEVFEGIEWEKNDALYPMLCESGGHTGFFDQNRRRWHESATIAFFDSVL</sequence>
<keyword evidence="2" id="KW-0719">Serine esterase</keyword>
<dbReference type="InterPro" id="IPR000952">
    <property type="entry name" value="AB_hydrolase_4_CS"/>
</dbReference>
<reference evidence="6 7" key="1">
    <citation type="journal article" date="2013" name="Mar. Genomics">
        <title>Expression of sulfatases in Rhodopirellula baltica and the diversity of sulfatases in the genus Rhodopirellula.</title>
        <authorList>
            <person name="Wegner C.E."/>
            <person name="Richter-Heitmann T."/>
            <person name="Klindworth A."/>
            <person name="Klockow C."/>
            <person name="Richter M."/>
            <person name="Achstetter T."/>
            <person name="Glockner F.O."/>
            <person name="Harder J."/>
        </authorList>
    </citation>
    <scope>NUCLEOTIDE SEQUENCE [LARGE SCALE GENOMIC DNA]</scope>
    <source>
        <strain evidence="6 7">WH47</strain>
    </source>
</reference>
<dbReference type="PROSITE" id="PS01133">
    <property type="entry name" value="UPF0017"/>
    <property type="match status" value="1"/>
</dbReference>
<name>F2B0I6_RHOBT</name>
<evidence type="ECO:0000259" key="5">
    <source>
        <dbReference type="Pfam" id="PF12146"/>
    </source>
</evidence>
<proteinExistence type="inferred from homology"/>
<dbReference type="ESTHER" id="rhoba-RB4467">
    <property type="family name" value="abh_upf0017"/>
</dbReference>
<keyword evidence="3 6" id="KW-0378">Hydrolase</keyword>
<dbReference type="Proteomes" id="UP000006222">
    <property type="component" value="Unassembled WGS sequence"/>
</dbReference>
<organism evidence="6 7">
    <name type="scientific">Rhodopirellula baltica WH47</name>
    <dbReference type="NCBI Taxonomy" id="991778"/>
    <lineage>
        <taxon>Bacteria</taxon>
        <taxon>Pseudomonadati</taxon>
        <taxon>Planctomycetota</taxon>
        <taxon>Planctomycetia</taxon>
        <taxon>Pirellulales</taxon>
        <taxon>Pirellulaceae</taxon>
        <taxon>Rhodopirellula</taxon>
    </lineage>
</organism>
<comment type="similarity">
    <text evidence="1">Belongs to the AB hydrolase superfamily. AB hydrolase 4 family.</text>
</comment>
<dbReference type="SUPFAM" id="SSF53474">
    <property type="entry name" value="alpha/beta-Hydrolases"/>
    <property type="match status" value="1"/>
</dbReference>
<dbReference type="GO" id="GO:0047372">
    <property type="term" value="F:monoacylglycerol lipase activity"/>
    <property type="evidence" value="ECO:0007669"/>
    <property type="project" value="TreeGrafter"/>
</dbReference>
<dbReference type="Gene3D" id="3.40.50.1820">
    <property type="entry name" value="alpha/beta hydrolase"/>
    <property type="match status" value="1"/>
</dbReference>
<dbReference type="InterPro" id="IPR050960">
    <property type="entry name" value="AB_hydrolase_4_sf"/>
</dbReference>
<protein>
    <submittedName>
        <fullName evidence="6">AB-hydrolase YheT, putative</fullName>
    </submittedName>
</protein>
<feature type="domain" description="Serine aminopeptidase S33" evidence="5">
    <location>
        <begin position="105"/>
        <end position="319"/>
    </location>
</feature>
<dbReference type="GO" id="GO:0034338">
    <property type="term" value="F:short-chain carboxylesterase activity"/>
    <property type="evidence" value="ECO:0007669"/>
    <property type="project" value="TreeGrafter"/>
</dbReference>
<evidence type="ECO:0000256" key="4">
    <source>
        <dbReference type="PIRSR" id="PIRSR005211-1"/>
    </source>
</evidence>
<evidence type="ECO:0000256" key="3">
    <source>
        <dbReference type="ARBA" id="ARBA00022801"/>
    </source>
</evidence>
<dbReference type="PANTHER" id="PTHR10794:SF94">
    <property type="entry name" value="ESTERASE YHET-RELATED"/>
    <property type="match status" value="1"/>
</dbReference>
<evidence type="ECO:0000313" key="6">
    <source>
        <dbReference type="EMBL" id="EGF24539.1"/>
    </source>
</evidence>
<dbReference type="InterPro" id="IPR029058">
    <property type="entry name" value="AB_hydrolase_fold"/>
</dbReference>
<dbReference type="PATRIC" id="fig|991778.3.peg.5829"/>
<dbReference type="Pfam" id="PF12146">
    <property type="entry name" value="Hydrolase_4"/>
    <property type="match status" value="1"/>
</dbReference>